<dbReference type="AlphaFoldDB" id="B0C217"/>
<dbReference type="KEGG" id="amr:AM1_2308"/>
<name>B0C217_ACAM1</name>
<dbReference type="OrthoDB" id="9859640at2"/>
<proteinExistence type="predicted"/>
<dbReference type="Proteomes" id="UP000000268">
    <property type="component" value="Chromosome"/>
</dbReference>
<keyword evidence="2" id="KW-1185">Reference proteome</keyword>
<reference evidence="1 2" key="1">
    <citation type="journal article" date="2008" name="Proc. Natl. Acad. Sci. U.S.A.">
        <title>Niche adaptation and genome expansion in the chlorophyll d-producing cyanobacterium Acaryochloris marina.</title>
        <authorList>
            <person name="Swingley W.D."/>
            <person name="Chen M."/>
            <person name="Cheung P.C."/>
            <person name="Conrad A.L."/>
            <person name="Dejesa L.C."/>
            <person name="Hao J."/>
            <person name="Honchak B.M."/>
            <person name="Karbach L.E."/>
            <person name="Kurdoglu A."/>
            <person name="Lahiri S."/>
            <person name="Mastrian S.D."/>
            <person name="Miyashita H."/>
            <person name="Page L."/>
            <person name="Ramakrishna P."/>
            <person name="Satoh S."/>
            <person name="Sattley W.M."/>
            <person name="Shimada Y."/>
            <person name="Taylor H.L."/>
            <person name="Tomo T."/>
            <person name="Tsuchiya T."/>
            <person name="Wang Z.T."/>
            <person name="Raymond J."/>
            <person name="Mimuro M."/>
            <person name="Blankenship R.E."/>
            <person name="Touchman J.W."/>
        </authorList>
    </citation>
    <scope>NUCLEOTIDE SEQUENCE [LARGE SCALE GENOMIC DNA]</scope>
    <source>
        <strain evidence="2">MBIC 11017</strain>
    </source>
</reference>
<sequence length="59" mass="6349">MQPSLKKQLLWVTAACILLTLGFGLALSVAVNLSLQGFEQQRPDLEILPSENTPSSAPL</sequence>
<dbReference type="RefSeq" id="WP_012162792.1">
    <property type="nucleotide sequence ID" value="NC_009925.1"/>
</dbReference>
<evidence type="ECO:0000313" key="2">
    <source>
        <dbReference type="Proteomes" id="UP000000268"/>
    </source>
</evidence>
<dbReference type="HOGENOM" id="CLU_2949519_0_0_3"/>
<dbReference type="EMBL" id="CP000828">
    <property type="protein sequence ID" value="ABW27318.1"/>
    <property type="molecule type" value="Genomic_DNA"/>
</dbReference>
<accession>B0C217</accession>
<gene>
    <name evidence="1" type="ordered locus">AM1_2308</name>
</gene>
<organism evidence="1 2">
    <name type="scientific">Acaryochloris marina (strain MBIC 11017)</name>
    <dbReference type="NCBI Taxonomy" id="329726"/>
    <lineage>
        <taxon>Bacteria</taxon>
        <taxon>Bacillati</taxon>
        <taxon>Cyanobacteriota</taxon>
        <taxon>Cyanophyceae</taxon>
        <taxon>Acaryochloridales</taxon>
        <taxon>Acaryochloridaceae</taxon>
        <taxon>Acaryochloris</taxon>
    </lineage>
</organism>
<protein>
    <submittedName>
        <fullName evidence="1">Uncharacterized protein</fullName>
    </submittedName>
</protein>
<evidence type="ECO:0000313" key="1">
    <source>
        <dbReference type="EMBL" id="ABW27318.1"/>
    </source>
</evidence>